<evidence type="ECO:0000256" key="3">
    <source>
        <dbReference type="ARBA" id="ARBA00023163"/>
    </source>
</evidence>
<dbReference type="SUPFAM" id="SSF46689">
    <property type="entry name" value="Homeodomain-like"/>
    <property type="match status" value="2"/>
</dbReference>
<dbReference type="PROSITE" id="PS01124">
    <property type="entry name" value="HTH_ARAC_FAMILY_2"/>
    <property type="match status" value="1"/>
</dbReference>
<evidence type="ECO:0000313" key="5">
    <source>
        <dbReference type="EMBL" id="MBN2964866.1"/>
    </source>
</evidence>
<dbReference type="SMART" id="SM00871">
    <property type="entry name" value="AraC_E_bind"/>
    <property type="match status" value="1"/>
</dbReference>
<dbReference type="SMART" id="SM00342">
    <property type="entry name" value="HTH_ARAC"/>
    <property type="match status" value="1"/>
</dbReference>
<keyword evidence="1" id="KW-0805">Transcription regulation</keyword>
<dbReference type="Gene3D" id="3.20.80.10">
    <property type="entry name" value="Regulatory factor, effector binding domain"/>
    <property type="match status" value="1"/>
</dbReference>
<dbReference type="InterPro" id="IPR010499">
    <property type="entry name" value="AraC_E-bd"/>
</dbReference>
<dbReference type="InterPro" id="IPR050908">
    <property type="entry name" value="SmbC-like"/>
</dbReference>
<name>A0ABS2WTA4_9BACT</name>
<dbReference type="Gene3D" id="1.10.10.60">
    <property type="entry name" value="Homeodomain-like"/>
    <property type="match status" value="2"/>
</dbReference>
<dbReference type="InterPro" id="IPR018060">
    <property type="entry name" value="HTH_AraC"/>
</dbReference>
<dbReference type="PANTHER" id="PTHR40055">
    <property type="entry name" value="TRANSCRIPTIONAL REGULATOR YGIV-RELATED"/>
    <property type="match status" value="1"/>
</dbReference>
<proteinExistence type="predicted"/>
<sequence length="283" mass="32419">MQRHTTTQLHREKINDALYKIHLDIANPLHVKDVAAFVSTSMYHFNRLFYAHMGEHVHGYIKRVRLENAANALLFNPQMSVLEIAHASGFGSGASFTHAFKDYFGATPTKWREVDKESEGCSRPITPLLNAPKIVRLPSRKVAYVRHRGYDRSIQNPWLKLLEWAKEEGISPDAPMLGLHHSNPRFVPLAKCHYVACLEIKKTHFAKGEVGIMRMPSVLCAMFSFKGRYGEFLSQMDSVYYEWLPTSGFEKLPLPSFAIYHKNHFTSPDETYVLDFCIPVKHA</sequence>
<comment type="caution">
    <text evidence="5">The sequence shown here is derived from an EMBL/GenBank/DDBJ whole genome shotgun (WGS) entry which is preliminary data.</text>
</comment>
<dbReference type="PANTHER" id="PTHR40055:SF1">
    <property type="entry name" value="TRANSCRIPTIONAL REGULATOR YGIV-RELATED"/>
    <property type="match status" value="1"/>
</dbReference>
<evidence type="ECO:0000313" key="6">
    <source>
        <dbReference type="Proteomes" id="UP000703590"/>
    </source>
</evidence>
<dbReference type="InterPro" id="IPR020449">
    <property type="entry name" value="Tscrpt_reg_AraC-type_HTH"/>
</dbReference>
<dbReference type="InterPro" id="IPR009057">
    <property type="entry name" value="Homeodomain-like_sf"/>
</dbReference>
<dbReference type="EMBL" id="JAFHKK010000018">
    <property type="protein sequence ID" value="MBN2964866.1"/>
    <property type="molecule type" value="Genomic_DNA"/>
</dbReference>
<protein>
    <submittedName>
        <fullName evidence="5">AraC family transcriptional regulator</fullName>
    </submittedName>
</protein>
<keyword evidence="2" id="KW-0238">DNA-binding</keyword>
<gene>
    <name evidence="5" type="ORF">JWV37_08735</name>
</gene>
<dbReference type="InterPro" id="IPR029442">
    <property type="entry name" value="GyrI-like"/>
</dbReference>
<reference evidence="5" key="1">
    <citation type="submission" date="2021-02" db="EMBL/GenBank/DDBJ databases">
        <title>Sulfurospirillum tamanensis sp. nov.</title>
        <authorList>
            <person name="Frolova A."/>
            <person name="Merkel A."/>
            <person name="Slobodkin A."/>
        </authorList>
    </citation>
    <scope>NUCLEOTIDE SEQUENCE</scope>
    <source>
        <strain evidence="5">T05b</strain>
    </source>
</reference>
<dbReference type="RefSeq" id="WP_205459412.1">
    <property type="nucleotide sequence ID" value="NZ_JAFHKK010000018.1"/>
</dbReference>
<feature type="domain" description="HTH araC/xylS-type" evidence="4">
    <location>
        <begin position="15"/>
        <end position="114"/>
    </location>
</feature>
<dbReference type="SUPFAM" id="SSF55136">
    <property type="entry name" value="Probable bacterial effector-binding domain"/>
    <property type="match status" value="1"/>
</dbReference>
<dbReference type="Proteomes" id="UP000703590">
    <property type="component" value="Unassembled WGS sequence"/>
</dbReference>
<dbReference type="PROSITE" id="PS00041">
    <property type="entry name" value="HTH_ARAC_FAMILY_1"/>
    <property type="match status" value="1"/>
</dbReference>
<evidence type="ECO:0000256" key="2">
    <source>
        <dbReference type="ARBA" id="ARBA00023125"/>
    </source>
</evidence>
<dbReference type="Pfam" id="PF06445">
    <property type="entry name" value="GyrI-like"/>
    <property type="match status" value="1"/>
</dbReference>
<keyword evidence="3" id="KW-0804">Transcription</keyword>
<dbReference type="InterPro" id="IPR011256">
    <property type="entry name" value="Reg_factor_effector_dom_sf"/>
</dbReference>
<evidence type="ECO:0000259" key="4">
    <source>
        <dbReference type="PROSITE" id="PS01124"/>
    </source>
</evidence>
<dbReference type="Pfam" id="PF12833">
    <property type="entry name" value="HTH_18"/>
    <property type="match status" value="1"/>
</dbReference>
<evidence type="ECO:0000256" key="1">
    <source>
        <dbReference type="ARBA" id="ARBA00023015"/>
    </source>
</evidence>
<dbReference type="InterPro" id="IPR018062">
    <property type="entry name" value="HTH_AraC-typ_CS"/>
</dbReference>
<accession>A0ABS2WTA4</accession>
<reference evidence="5" key="2">
    <citation type="submission" date="2021-02" db="EMBL/GenBank/DDBJ databases">
        <authorList>
            <person name="Merkel A.Y."/>
        </authorList>
    </citation>
    <scope>NUCLEOTIDE SEQUENCE</scope>
    <source>
        <strain evidence="5">T05b</strain>
    </source>
</reference>
<dbReference type="PRINTS" id="PR00032">
    <property type="entry name" value="HTHARAC"/>
</dbReference>
<organism evidence="5 6">
    <name type="scientific">Sulfurospirillum tamanense</name>
    <dbReference type="NCBI Taxonomy" id="2813362"/>
    <lineage>
        <taxon>Bacteria</taxon>
        <taxon>Pseudomonadati</taxon>
        <taxon>Campylobacterota</taxon>
        <taxon>Epsilonproteobacteria</taxon>
        <taxon>Campylobacterales</taxon>
        <taxon>Sulfurospirillaceae</taxon>
        <taxon>Sulfurospirillum</taxon>
    </lineage>
</organism>
<keyword evidence="6" id="KW-1185">Reference proteome</keyword>